<sequence length="657" mass="71168">MPNSVDESYESIALNRRLNANRASSEDDDVQKSTPSQLGTARPVGLLAVIPLVLSFITTTGIASALIGWLLTRRVPSPGTAEEASQFRGALVAAEGHNQFSFGSGSGNGTQDHSSGSSTTMYGLAISTVSRSFAKVHVVSLTTPLVIGFVAYWFADIWIKNQQRGQHKRMPTPVQYGLLVDLCRSAGLFSVYDAAKIADFWLHTTASTFTHTDITPILPELLPAIGSQLNTTLCPGPVLVNVLPSDVKQPDYSNCLHVGRESASSPVWFWGNTKITAQGTAVVQNSSSVSQATFIDGDLAILAPKTFPSNVDDVHFDTFGLRAECAPITNCEIDTLAETILFCPSFDPPLNASSLPDATSTVKQYNLTNHEMTFDNGQFVAGYELNSLLNPAGAQVMLFWTASPDTVVFPEANASSGWYNVPRPVTTTYMFYAATCAITAYNVSVSYSIQNSTRSSLSLVGDPILSNFNTTSALLAALDPAFTELAPYLTSTLETSLNVSVDAFNSMRADATSGNRVSQRIISRYPLAPLCTLLAILYGYGLLLLAFSALPLILTSHERDEVRPGLLGARPAGSLIEHLRARIINPLFDIMDHTRVLTPTQLLGTSKAEILAESRYAERVVVRAVEEEMDVDEGKNTYMLRERVQRLKLEGLDNVEE</sequence>
<keyword evidence="4" id="KW-1185">Reference proteome</keyword>
<feature type="transmembrane region" description="Helical" evidence="2">
    <location>
        <begin position="44"/>
        <end position="71"/>
    </location>
</feature>
<reference evidence="3" key="1">
    <citation type="submission" date="2023-03" db="EMBL/GenBank/DDBJ databases">
        <title>Massive genome expansion in bonnet fungi (Mycena s.s.) driven by repeated elements and novel gene families across ecological guilds.</title>
        <authorList>
            <consortium name="Lawrence Berkeley National Laboratory"/>
            <person name="Harder C.B."/>
            <person name="Miyauchi S."/>
            <person name="Viragh M."/>
            <person name="Kuo A."/>
            <person name="Thoen E."/>
            <person name="Andreopoulos B."/>
            <person name="Lu D."/>
            <person name="Skrede I."/>
            <person name="Drula E."/>
            <person name="Henrissat B."/>
            <person name="Morin E."/>
            <person name="Kohler A."/>
            <person name="Barry K."/>
            <person name="LaButti K."/>
            <person name="Morin E."/>
            <person name="Salamov A."/>
            <person name="Lipzen A."/>
            <person name="Mereny Z."/>
            <person name="Hegedus B."/>
            <person name="Baldrian P."/>
            <person name="Stursova M."/>
            <person name="Weitz H."/>
            <person name="Taylor A."/>
            <person name="Grigoriev I.V."/>
            <person name="Nagy L.G."/>
            <person name="Martin F."/>
            <person name="Kauserud H."/>
        </authorList>
    </citation>
    <scope>NUCLEOTIDE SEQUENCE</scope>
    <source>
        <strain evidence="3">9284</strain>
    </source>
</reference>
<keyword evidence="2" id="KW-0472">Membrane</keyword>
<dbReference type="EMBL" id="JARKIF010000006">
    <property type="protein sequence ID" value="KAJ7636441.1"/>
    <property type="molecule type" value="Genomic_DNA"/>
</dbReference>
<feature type="region of interest" description="Disordered" evidence="1">
    <location>
        <begin position="18"/>
        <end position="38"/>
    </location>
</feature>
<evidence type="ECO:0000313" key="3">
    <source>
        <dbReference type="EMBL" id="KAJ7636441.1"/>
    </source>
</evidence>
<gene>
    <name evidence="3" type="ORF">FB45DRAFT_1001545</name>
</gene>
<evidence type="ECO:0000256" key="1">
    <source>
        <dbReference type="SAM" id="MobiDB-lite"/>
    </source>
</evidence>
<proteinExistence type="predicted"/>
<feature type="transmembrane region" description="Helical" evidence="2">
    <location>
        <begin position="527"/>
        <end position="554"/>
    </location>
</feature>
<dbReference type="Proteomes" id="UP001221142">
    <property type="component" value="Unassembled WGS sequence"/>
</dbReference>
<feature type="transmembrane region" description="Helical" evidence="2">
    <location>
        <begin position="136"/>
        <end position="155"/>
    </location>
</feature>
<organism evidence="3 4">
    <name type="scientific">Roridomyces roridus</name>
    <dbReference type="NCBI Taxonomy" id="1738132"/>
    <lineage>
        <taxon>Eukaryota</taxon>
        <taxon>Fungi</taxon>
        <taxon>Dikarya</taxon>
        <taxon>Basidiomycota</taxon>
        <taxon>Agaricomycotina</taxon>
        <taxon>Agaricomycetes</taxon>
        <taxon>Agaricomycetidae</taxon>
        <taxon>Agaricales</taxon>
        <taxon>Marasmiineae</taxon>
        <taxon>Mycenaceae</taxon>
        <taxon>Roridomyces</taxon>
    </lineage>
</organism>
<accession>A0AAD7C1F0</accession>
<evidence type="ECO:0000256" key="2">
    <source>
        <dbReference type="SAM" id="Phobius"/>
    </source>
</evidence>
<keyword evidence="2" id="KW-1133">Transmembrane helix</keyword>
<keyword evidence="2" id="KW-0812">Transmembrane</keyword>
<evidence type="ECO:0000313" key="4">
    <source>
        <dbReference type="Proteomes" id="UP001221142"/>
    </source>
</evidence>
<dbReference type="AlphaFoldDB" id="A0AAD7C1F0"/>
<comment type="caution">
    <text evidence="3">The sequence shown here is derived from an EMBL/GenBank/DDBJ whole genome shotgun (WGS) entry which is preliminary data.</text>
</comment>
<name>A0AAD7C1F0_9AGAR</name>
<protein>
    <submittedName>
        <fullName evidence="3">Uncharacterized protein</fullName>
    </submittedName>
</protein>